<dbReference type="CDD" id="cd12087">
    <property type="entry name" value="TM_EGFR-like"/>
    <property type="match status" value="1"/>
</dbReference>
<protein>
    <submittedName>
        <fullName evidence="8">Uncharacterized protein</fullName>
    </submittedName>
</protein>
<dbReference type="OrthoDB" id="4157427at2759"/>
<keyword evidence="9" id="KW-1185">Reference proteome</keyword>
<proteinExistence type="predicted"/>
<dbReference type="EMBL" id="CP089275">
    <property type="protein sequence ID" value="USP75180.1"/>
    <property type="molecule type" value="Genomic_DNA"/>
</dbReference>
<comment type="subcellular location">
    <subcellularLocation>
        <location evidence="1">Membrane</location>
        <topology evidence="1">Single-pass membrane protein</topology>
    </subcellularLocation>
</comment>
<evidence type="ECO:0000256" key="6">
    <source>
        <dbReference type="SAM" id="Phobius"/>
    </source>
</evidence>
<dbReference type="Proteomes" id="UP001056012">
    <property type="component" value="Chromosome 2"/>
</dbReference>
<feature type="region of interest" description="Disordered" evidence="5">
    <location>
        <begin position="216"/>
        <end position="235"/>
    </location>
</feature>
<evidence type="ECO:0000256" key="4">
    <source>
        <dbReference type="ARBA" id="ARBA00023136"/>
    </source>
</evidence>
<evidence type="ECO:0000256" key="5">
    <source>
        <dbReference type="SAM" id="MobiDB-lite"/>
    </source>
</evidence>
<dbReference type="PANTHER" id="PTHR15549:SF27">
    <property type="entry name" value="CHITIN-BINDING TYPE-1 DOMAIN-CONTAINING PROTEIN"/>
    <property type="match status" value="1"/>
</dbReference>
<evidence type="ECO:0000256" key="1">
    <source>
        <dbReference type="ARBA" id="ARBA00004167"/>
    </source>
</evidence>
<reference evidence="8" key="1">
    <citation type="submission" date="2021-12" db="EMBL/GenBank/DDBJ databases">
        <title>Curvularia clavata genome.</title>
        <authorList>
            <person name="Cao Y."/>
        </authorList>
    </citation>
    <scope>NUCLEOTIDE SEQUENCE</scope>
    <source>
        <strain evidence="8">Yc1106</strain>
    </source>
</reference>
<evidence type="ECO:0000256" key="2">
    <source>
        <dbReference type="ARBA" id="ARBA00022692"/>
    </source>
</evidence>
<evidence type="ECO:0000313" key="9">
    <source>
        <dbReference type="Proteomes" id="UP001056012"/>
    </source>
</evidence>
<feature type="region of interest" description="Disordered" evidence="5">
    <location>
        <begin position="170"/>
        <end position="192"/>
    </location>
</feature>
<keyword evidence="2 6" id="KW-0812">Transmembrane</keyword>
<sequence length="235" mass="25066">MKRFILAALYAAPVFAVSQIALFTDEHCQDSLRGLEGPNGYPNGTCTDLRRNGPYGSFQVVGLDPGCTGKRVLVTIYAKDTTEDPCSGYQEEIQPIDCYNSTFVYYSIDFCDGGANTQPSSSSGSTGNSSSSGLSAGAIVGATLGGVAGLAIIVGLIVFFVLRKRRRTRESPEVAEHMASGPSEVQSKQLHEMGPGTVVYKRNAAVEVEQPAAELEGTEIIRADDESRTSRSQHT</sequence>
<feature type="transmembrane region" description="Helical" evidence="6">
    <location>
        <begin position="138"/>
        <end position="162"/>
    </location>
</feature>
<evidence type="ECO:0000256" key="3">
    <source>
        <dbReference type="ARBA" id="ARBA00022989"/>
    </source>
</evidence>
<keyword evidence="3 6" id="KW-1133">Transmembrane helix</keyword>
<dbReference type="AlphaFoldDB" id="A0A9Q8Z3U0"/>
<keyword evidence="7" id="KW-0732">Signal</keyword>
<dbReference type="VEuPathDB" id="FungiDB:yc1106_02454"/>
<accession>A0A9Q8Z3U0</accession>
<feature type="compositionally biased region" description="Basic and acidic residues" evidence="5">
    <location>
        <begin position="219"/>
        <end position="229"/>
    </location>
</feature>
<feature type="chain" id="PRO_5040254809" evidence="7">
    <location>
        <begin position="17"/>
        <end position="235"/>
    </location>
</feature>
<evidence type="ECO:0000313" key="8">
    <source>
        <dbReference type="EMBL" id="USP75180.1"/>
    </source>
</evidence>
<feature type="signal peptide" evidence="7">
    <location>
        <begin position="1"/>
        <end position="16"/>
    </location>
</feature>
<dbReference type="PANTHER" id="PTHR15549">
    <property type="entry name" value="PAIRED IMMUNOGLOBULIN-LIKE TYPE 2 RECEPTOR"/>
    <property type="match status" value="1"/>
</dbReference>
<organism evidence="8 9">
    <name type="scientific">Curvularia clavata</name>
    <dbReference type="NCBI Taxonomy" id="95742"/>
    <lineage>
        <taxon>Eukaryota</taxon>
        <taxon>Fungi</taxon>
        <taxon>Dikarya</taxon>
        <taxon>Ascomycota</taxon>
        <taxon>Pezizomycotina</taxon>
        <taxon>Dothideomycetes</taxon>
        <taxon>Pleosporomycetidae</taxon>
        <taxon>Pleosporales</taxon>
        <taxon>Pleosporineae</taxon>
        <taxon>Pleosporaceae</taxon>
        <taxon>Curvularia</taxon>
    </lineage>
</organism>
<evidence type="ECO:0000256" key="7">
    <source>
        <dbReference type="SAM" id="SignalP"/>
    </source>
</evidence>
<name>A0A9Q8Z3U0_CURCL</name>
<gene>
    <name evidence="8" type="ORF">yc1106_02454</name>
</gene>
<dbReference type="GO" id="GO:0016020">
    <property type="term" value="C:membrane"/>
    <property type="evidence" value="ECO:0007669"/>
    <property type="project" value="UniProtKB-SubCell"/>
</dbReference>
<dbReference type="InterPro" id="IPR051694">
    <property type="entry name" value="Immunoregulatory_rcpt-like"/>
</dbReference>
<dbReference type="GO" id="GO:0071944">
    <property type="term" value="C:cell periphery"/>
    <property type="evidence" value="ECO:0007669"/>
    <property type="project" value="UniProtKB-ARBA"/>
</dbReference>
<keyword evidence="4 6" id="KW-0472">Membrane</keyword>